<dbReference type="InterPro" id="IPR010610">
    <property type="entry name" value="EryCIII-like_C"/>
</dbReference>
<dbReference type="CDD" id="cd03784">
    <property type="entry name" value="GT1_Gtf-like"/>
    <property type="match status" value="1"/>
</dbReference>
<name>A0ABX4QS45_9ACTN</name>
<proteinExistence type="inferred from homology"/>
<protein>
    <submittedName>
        <fullName evidence="7">Glycosyltransferase</fullName>
    </submittedName>
</protein>
<feature type="region of interest" description="Disordered" evidence="4">
    <location>
        <begin position="195"/>
        <end position="217"/>
    </location>
</feature>
<evidence type="ECO:0000256" key="2">
    <source>
        <dbReference type="ARBA" id="ARBA00022676"/>
    </source>
</evidence>
<keyword evidence="2" id="KW-0328">Glycosyltransferase</keyword>
<comment type="similarity">
    <text evidence="1">Belongs to the glycosyltransferase 28 family.</text>
</comment>
<gene>
    <name evidence="7" type="ORF">CXG46_18110</name>
</gene>
<dbReference type="Pfam" id="PF06722">
    <property type="entry name" value="EryCIII-like_C"/>
    <property type="match status" value="1"/>
</dbReference>
<dbReference type="PANTHER" id="PTHR48050">
    <property type="entry name" value="STEROL 3-BETA-GLUCOSYLTRANSFERASE"/>
    <property type="match status" value="1"/>
</dbReference>
<keyword evidence="3" id="KW-0808">Transferase</keyword>
<evidence type="ECO:0000256" key="3">
    <source>
        <dbReference type="ARBA" id="ARBA00022679"/>
    </source>
</evidence>
<dbReference type="PANTHER" id="PTHR48050:SF13">
    <property type="entry name" value="STEROL 3-BETA-GLUCOSYLTRANSFERASE UGT80A2"/>
    <property type="match status" value="1"/>
</dbReference>
<evidence type="ECO:0000259" key="6">
    <source>
        <dbReference type="Pfam" id="PF21036"/>
    </source>
</evidence>
<evidence type="ECO:0000313" key="8">
    <source>
        <dbReference type="Proteomes" id="UP000233565"/>
    </source>
</evidence>
<dbReference type="Proteomes" id="UP000233565">
    <property type="component" value="Unassembled WGS sequence"/>
</dbReference>
<evidence type="ECO:0000313" key="7">
    <source>
        <dbReference type="EMBL" id="PKH37374.1"/>
    </source>
</evidence>
<organism evidence="7 8">
    <name type="scientific">Nocardioides alpinus</name>
    <dbReference type="NCBI Taxonomy" id="748909"/>
    <lineage>
        <taxon>Bacteria</taxon>
        <taxon>Bacillati</taxon>
        <taxon>Actinomycetota</taxon>
        <taxon>Actinomycetes</taxon>
        <taxon>Propionibacteriales</taxon>
        <taxon>Nocardioidaceae</taxon>
        <taxon>Nocardioides</taxon>
    </lineage>
</organism>
<dbReference type="Gene3D" id="3.40.50.2000">
    <property type="entry name" value="Glycogen Phosphorylase B"/>
    <property type="match status" value="2"/>
</dbReference>
<evidence type="ECO:0000259" key="5">
    <source>
        <dbReference type="Pfam" id="PF06722"/>
    </source>
</evidence>
<reference evidence="7 8" key="1">
    <citation type="submission" date="2017-12" db="EMBL/GenBank/DDBJ databases">
        <title>Pharmacopeia of the Arctic Ocean.</title>
        <authorList>
            <person name="Collins E."/>
            <person name="Ducluzeau A.-L."/>
        </authorList>
    </citation>
    <scope>NUCLEOTIDE SEQUENCE [LARGE SCALE GENOMIC DNA]</scope>
    <source>
        <strain evidence="7 8">DSM 23325</strain>
    </source>
</reference>
<dbReference type="SUPFAM" id="SSF53756">
    <property type="entry name" value="UDP-Glycosyltransferase/glycogen phosphorylase"/>
    <property type="match status" value="1"/>
</dbReference>
<evidence type="ECO:0000256" key="1">
    <source>
        <dbReference type="ARBA" id="ARBA00006962"/>
    </source>
</evidence>
<dbReference type="InterPro" id="IPR002213">
    <property type="entry name" value="UDP_glucos_trans"/>
</dbReference>
<feature type="domain" description="Erythromycin biosynthesis protein CIII-like C-terminal" evidence="5">
    <location>
        <begin position="241"/>
        <end position="375"/>
    </location>
</feature>
<dbReference type="RefSeq" id="WP_091193454.1">
    <property type="nucleotide sequence ID" value="NZ_FOKC01000001.1"/>
</dbReference>
<feature type="domain" description="Erythromycin biosynthesis protein CIII-like N-terminal" evidence="6">
    <location>
        <begin position="31"/>
        <end position="144"/>
    </location>
</feature>
<keyword evidence="8" id="KW-1185">Reference proteome</keyword>
<dbReference type="Pfam" id="PF21036">
    <property type="entry name" value="EryCIII-like_N"/>
    <property type="match status" value="1"/>
</dbReference>
<sequence length="386" mass="39980">MDRTLATTMRILCTFVGGLGHLAPLLPLARAARAAGHEVAIAGSGGLVPRIEEAGFRAYGTSPQPHHAGVPASRDLTPLEVTDARAAEVEFAANFADRGARRMAAAVPAVIEDFRPDLVLRDETDLGSTIAAELRDVPVATHLVLASGLLVRPELVGPVLDVVRAEHGLDPDPTLARLTSGLVLSDFPASFRSPDSPLPVRPTHYRSGPAPERTGRAAGRPGVYVTLGTIFNKTSGDLFERLLAGLADVEADVVVTLGRELDPADVGPQPRHVRVERFVPQAEVLPEVDLVVSHGGSGSLMAALAHGLPSVLVPLGADQPHNALRAGELGVATALCAATATADDVADGVRTALADAAMAARCRVVADEMRGQPGLDSAVSALEGAV</sequence>
<comment type="caution">
    <text evidence="7">The sequence shown here is derived from an EMBL/GenBank/DDBJ whole genome shotgun (WGS) entry which is preliminary data.</text>
</comment>
<dbReference type="InterPro" id="IPR050426">
    <property type="entry name" value="Glycosyltransferase_28"/>
</dbReference>
<evidence type="ECO:0000256" key="4">
    <source>
        <dbReference type="SAM" id="MobiDB-lite"/>
    </source>
</evidence>
<dbReference type="InterPro" id="IPR048284">
    <property type="entry name" value="EryCIII-like_N"/>
</dbReference>
<accession>A0ABX4QS45</accession>
<dbReference type="EMBL" id="PJBV01000035">
    <property type="protein sequence ID" value="PKH37374.1"/>
    <property type="molecule type" value="Genomic_DNA"/>
</dbReference>